<sequence>MPNLPRTSRSAVSSVLLLALAMAVSQTVSA</sequence>
<evidence type="ECO:0000313" key="2">
    <source>
        <dbReference type="EMBL" id="CAJ0864605.1"/>
    </source>
</evidence>
<reference evidence="1 3" key="1">
    <citation type="submission" date="2023-07" db="EMBL/GenBank/DDBJ databases">
        <authorList>
            <person name="Peeters C."/>
        </authorList>
    </citation>
    <scope>NUCLEOTIDE SEQUENCE</scope>
    <source>
        <strain evidence="2 3">LMG 32965</strain>
        <strain evidence="1">R-77567</strain>
    </source>
</reference>
<gene>
    <name evidence="2" type="ORF">R77564_01120</name>
    <name evidence="1" type="ORF">R77567_00982</name>
</gene>
<comment type="caution">
    <text evidence="1">The sequence shown here is derived from an EMBL/GenBank/DDBJ whole genome shotgun (WGS) entry which is preliminary data.</text>
</comment>
<evidence type="ECO:0000313" key="1">
    <source>
        <dbReference type="EMBL" id="CAJ0855215.1"/>
    </source>
</evidence>
<evidence type="ECO:0000313" key="3">
    <source>
        <dbReference type="Proteomes" id="UP001189792"/>
    </source>
</evidence>
<name>A0AAD2BWY5_9RALS</name>
<evidence type="ECO:0000313" key="4">
    <source>
        <dbReference type="Proteomes" id="UP001190491"/>
    </source>
</evidence>
<organism evidence="1 4">
    <name type="scientific">Ralstonia flatus</name>
    <dbReference type="NCBI Taxonomy" id="3058601"/>
    <lineage>
        <taxon>Bacteria</taxon>
        <taxon>Pseudomonadati</taxon>
        <taxon>Pseudomonadota</taxon>
        <taxon>Betaproteobacteria</taxon>
        <taxon>Burkholderiales</taxon>
        <taxon>Burkholderiaceae</taxon>
        <taxon>Ralstonia</taxon>
    </lineage>
</organism>
<dbReference type="EMBL" id="CAUDKO010000002">
    <property type="protein sequence ID" value="CAJ0855215.1"/>
    <property type="molecule type" value="Genomic_DNA"/>
</dbReference>
<dbReference type="Proteomes" id="UP001190491">
    <property type="component" value="Unassembled WGS sequence"/>
</dbReference>
<protein>
    <submittedName>
        <fullName evidence="1">Uncharacterized protein</fullName>
    </submittedName>
</protein>
<proteinExistence type="predicted"/>
<dbReference type="EMBL" id="CAUDLI010000002">
    <property type="protein sequence ID" value="CAJ0864605.1"/>
    <property type="molecule type" value="Genomic_DNA"/>
</dbReference>
<dbReference type="AlphaFoldDB" id="A0AAD2BWY5"/>
<dbReference type="Proteomes" id="UP001189792">
    <property type="component" value="Unassembled WGS sequence"/>
</dbReference>
<accession>A0AAD2BWY5</accession>
<keyword evidence="3" id="KW-1185">Reference proteome</keyword>